<gene>
    <name evidence="13" type="primary">dnaE2</name>
    <name evidence="16" type="ORF">SAMN05444336_101134</name>
</gene>
<reference evidence="16 17" key="1">
    <citation type="submission" date="2016-10" db="EMBL/GenBank/DDBJ databases">
        <authorList>
            <person name="de Groot N.N."/>
        </authorList>
    </citation>
    <scope>NUCLEOTIDE SEQUENCE [LARGE SCALE GENOMIC DNA]</scope>
    <source>
        <strain evidence="16 17">DSM 17890</strain>
    </source>
</reference>
<dbReference type="Pfam" id="PF14579">
    <property type="entry name" value="HHH_6"/>
    <property type="match status" value="1"/>
</dbReference>
<feature type="region of interest" description="Disordered" evidence="14">
    <location>
        <begin position="156"/>
        <end position="498"/>
    </location>
</feature>
<evidence type="ECO:0000256" key="7">
    <source>
        <dbReference type="ARBA" id="ARBA00022695"/>
    </source>
</evidence>
<evidence type="ECO:0000256" key="6">
    <source>
        <dbReference type="ARBA" id="ARBA00022679"/>
    </source>
</evidence>
<dbReference type="Gene3D" id="3.20.20.140">
    <property type="entry name" value="Metal-dependent hydrolases"/>
    <property type="match status" value="2"/>
</dbReference>
<comment type="subcellular location">
    <subcellularLocation>
        <location evidence="1 13">Cytoplasm</location>
    </subcellularLocation>
</comment>
<feature type="compositionally biased region" description="Basic and acidic residues" evidence="14">
    <location>
        <begin position="103"/>
        <end position="117"/>
    </location>
</feature>
<keyword evidence="5 13" id="KW-0963">Cytoplasm</keyword>
<feature type="compositionally biased region" description="Gly residues" evidence="14">
    <location>
        <begin position="389"/>
        <end position="398"/>
    </location>
</feature>
<dbReference type="InterPro" id="IPR040982">
    <property type="entry name" value="DNA_pol3_finger"/>
</dbReference>
<dbReference type="InterPro" id="IPR003141">
    <property type="entry name" value="Pol/His_phosphatase_N"/>
</dbReference>
<dbReference type="Proteomes" id="UP000199118">
    <property type="component" value="Unassembled WGS sequence"/>
</dbReference>
<evidence type="ECO:0000313" key="16">
    <source>
        <dbReference type="EMBL" id="SDW09964.1"/>
    </source>
</evidence>
<feature type="compositionally biased region" description="Low complexity" evidence="14">
    <location>
        <begin position="606"/>
        <end position="627"/>
    </location>
</feature>
<dbReference type="Pfam" id="PF17657">
    <property type="entry name" value="DNA_pol3_finger"/>
    <property type="match status" value="1"/>
</dbReference>
<protein>
    <recommendedName>
        <fullName evidence="4 13">Error-prone DNA polymerase</fullName>
        <ecNumber evidence="3 13">2.7.7.7</ecNumber>
    </recommendedName>
</protein>
<accession>A0A1H2QTJ4</accession>
<feature type="compositionally biased region" description="Basic and acidic residues" evidence="14">
    <location>
        <begin position="317"/>
        <end position="327"/>
    </location>
</feature>
<feature type="compositionally biased region" description="Low complexity" evidence="14">
    <location>
        <begin position="1831"/>
        <end position="1845"/>
    </location>
</feature>
<evidence type="ECO:0000256" key="14">
    <source>
        <dbReference type="SAM" id="MobiDB-lite"/>
    </source>
</evidence>
<feature type="compositionally biased region" description="Basic and acidic residues" evidence="14">
    <location>
        <begin position="1576"/>
        <end position="1587"/>
    </location>
</feature>
<dbReference type="Pfam" id="PF07733">
    <property type="entry name" value="DNA_pol3_alpha"/>
    <property type="match status" value="1"/>
</dbReference>
<feature type="compositionally biased region" description="Low complexity" evidence="14">
    <location>
        <begin position="131"/>
        <end position="144"/>
    </location>
</feature>
<feature type="region of interest" description="Disordered" evidence="14">
    <location>
        <begin position="101"/>
        <end position="144"/>
    </location>
</feature>
<keyword evidence="11 13" id="KW-0234">DNA repair</keyword>
<keyword evidence="6 13" id="KW-0808">Transferase</keyword>
<evidence type="ECO:0000256" key="1">
    <source>
        <dbReference type="ARBA" id="ARBA00004496"/>
    </source>
</evidence>
<evidence type="ECO:0000256" key="10">
    <source>
        <dbReference type="ARBA" id="ARBA00022932"/>
    </source>
</evidence>
<dbReference type="Pfam" id="PF01336">
    <property type="entry name" value="tRNA_anti-codon"/>
    <property type="match status" value="1"/>
</dbReference>
<feature type="compositionally biased region" description="Gly residues" evidence="14">
    <location>
        <begin position="1521"/>
        <end position="1530"/>
    </location>
</feature>
<evidence type="ECO:0000256" key="8">
    <source>
        <dbReference type="ARBA" id="ARBA00022705"/>
    </source>
</evidence>
<dbReference type="InterPro" id="IPR029460">
    <property type="entry name" value="DNAPol_HHH"/>
</dbReference>
<evidence type="ECO:0000256" key="9">
    <source>
        <dbReference type="ARBA" id="ARBA00022763"/>
    </source>
</evidence>
<feature type="compositionally biased region" description="Low complexity" evidence="14">
    <location>
        <begin position="439"/>
        <end position="463"/>
    </location>
</feature>
<feature type="compositionally biased region" description="Low complexity" evidence="14">
    <location>
        <begin position="1679"/>
        <end position="1692"/>
    </location>
</feature>
<feature type="domain" description="Polymerase/histidinol phosphatase N-terminal" evidence="15">
    <location>
        <begin position="4"/>
        <end position="83"/>
    </location>
</feature>
<evidence type="ECO:0000256" key="5">
    <source>
        <dbReference type="ARBA" id="ARBA00022490"/>
    </source>
</evidence>
<feature type="compositionally biased region" description="Low complexity" evidence="14">
    <location>
        <begin position="641"/>
        <end position="666"/>
    </location>
</feature>
<dbReference type="EC" id="2.7.7.7" evidence="3 13"/>
<feature type="compositionally biased region" description="Low complexity" evidence="14">
    <location>
        <begin position="269"/>
        <end position="282"/>
    </location>
</feature>
<evidence type="ECO:0000256" key="4">
    <source>
        <dbReference type="ARBA" id="ARBA00017273"/>
    </source>
</evidence>
<feature type="compositionally biased region" description="Basic and acidic residues" evidence="14">
    <location>
        <begin position="175"/>
        <end position="195"/>
    </location>
</feature>
<dbReference type="InterPro" id="IPR011708">
    <property type="entry name" value="DNA_pol3_alpha_NTPase_dom"/>
</dbReference>
<dbReference type="GO" id="GO:0006281">
    <property type="term" value="P:DNA repair"/>
    <property type="evidence" value="ECO:0007669"/>
    <property type="project" value="UniProtKB-UniRule"/>
</dbReference>
<keyword evidence="10 13" id="KW-0239">DNA-directed DNA polymerase</keyword>
<comment type="catalytic activity">
    <reaction evidence="12 13">
        <text>DNA(n) + a 2'-deoxyribonucleoside 5'-triphosphate = DNA(n+1) + diphosphate</text>
        <dbReference type="Rhea" id="RHEA:22508"/>
        <dbReference type="Rhea" id="RHEA-COMP:17339"/>
        <dbReference type="Rhea" id="RHEA-COMP:17340"/>
        <dbReference type="ChEBI" id="CHEBI:33019"/>
        <dbReference type="ChEBI" id="CHEBI:61560"/>
        <dbReference type="ChEBI" id="CHEBI:173112"/>
        <dbReference type="EC" id="2.7.7.7"/>
    </reaction>
</comment>
<feature type="compositionally biased region" description="Low complexity" evidence="14">
    <location>
        <begin position="1503"/>
        <end position="1520"/>
    </location>
</feature>
<evidence type="ECO:0000313" key="17">
    <source>
        <dbReference type="Proteomes" id="UP000199118"/>
    </source>
</evidence>
<feature type="compositionally biased region" description="Basic and acidic residues" evidence="14">
    <location>
        <begin position="1801"/>
        <end position="1813"/>
    </location>
</feature>
<comment type="function">
    <text evidence="13">DNA polymerase involved in damage-induced mutagenesis and translesion synthesis (TLS). It is not the major replicative DNA polymerase.</text>
</comment>
<feature type="compositionally biased region" description="Low complexity" evidence="14">
    <location>
        <begin position="252"/>
        <end position="262"/>
    </location>
</feature>
<proteinExistence type="inferred from homology"/>
<dbReference type="InterPro" id="IPR004365">
    <property type="entry name" value="NA-bd_OB_tRNA"/>
</dbReference>
<comment type="similarity">
    <text evidence="2 13">Belongs to the DNA polymerase type-C family. DnaE2 subfamily.</text>
</comment>
<feature type="compositionally biased region" description="Polar residues" evidence="14">
    <location>
        <begin position="1591"/>
        <end position="1602"/>
    </location>
</feature>
<evidence type="ECO:0000259" key="15">
    <source>
        <dbReference type="SMART" id="SM00481"/>
    </source>
</evidence>
<dbReference type="InterPro" id="IPR004805">
    <property type="entry name" value="DnaE2/DnaE/PolC"/>
</dbReference>
<feature type="region of interest" description="Disordered" evidence="14">
    <location>
        <begin position="588"/>
        <end position="696"/>
    </location>
</feature>
<dbReference type="HAMAP" id="MF_01902">
    <property type="entry name" value="DNApol_error_prone"/>
    <property type="match status" value="1"/>
</dbReference>
<dbReference type="PANTHER" id="PTHR32294">
    <property type="entry name" value="DNA POLYMERASE III SUBUNIT ALPHA"/>
    <property type="match status" value="1"/>
</dbReference>
<evidence type="ECO:0000256" key="2">
    <source>
        <dbReference type="ARBA" id="ARBA00007391"/>
    </source>
</evidence>
<evidence type="ECO:0000256" key="3">
    <source>
        <dbReference type="ARBA" id="ARBA00012417"/>
    </source>
</evidence>
<feature type="compositionally biased region" description="Low complexity" evidence="14">
    <location>
        <begin position="1744"/>
        <end position="1755"/>
    </location>
</feature>
<organism evidence="16 17">
    <name type="scientific">Albimonas donghaensis</name>
    <dbReference type="NCBI Taxonomy" id="356660"/>
    <lineage>
        <taxon>Bacteria</taxon>
        <taxon>Pseudomonadati</taxon>
        <taxon>Pseudomonadota</taxon>
        <taxon>Alphaproteobacteria</taxon>
        <taxon>Rhodobacterales</taxon>
        <taxon>Paracoccaceae</taxon>
        <taxon>Albimonas</taxon>
    </lineage>
</organism>
<feature type="region of interest" description="Disordered" evidence="14">
    <location>
        <begin position="1955"/>
        <end position="2006"/>
    </location>
</feature>
<feature type="compositionally biased region" description="Basic and acidic residues" evidence="14">
    <location>
        <begin position="228"/>
        <end position="247"/>
    </location>
</feature>
<feature type="region of interest" description="Disordered" evidence="14">
    <location>
        <begin position="1503"/>
        <end position="1853"/>
    </location>
</feature>
<evidence type="ECO:0000256" key="13">
    <source>
        <dbReference type="HAMAP-Rule" id="MF_01902"/>
    </source>
</evidence>
<dbReference type="PANTHER" id="PTHR32294:SF4">
    <property type="entry name" value="ERROR-PRONE DNA POLYMERASE"/>
    <property type="match status" value="1"/>
</dbReference>
<keyword evidence="17" id="KW-1185">Reference proteome</keyword>
<dbReference type="CDD" id="cd04485">
    <property type="entry name" value="DnaE_OBF"/>
    <property type="match status" value="1"/>
</dbReference>
<dbReference type="NCBIfam" id="NF004225">
    <property type="entry name" value="PRK05672.1"/>
    <property type="match status" value="1"/>
</dbReference>
<keyword evidence="7 13" id="KW-0548">Nucleotidyltransferase</keyword>
<dbReference type="GO" id="GO:0006260">
    <property type="term" value="P:DNA replication"/>
    <property type="evidence" value="ECO:0007669"/>
    <property type="project" value="UniProtKB-KW"/>
</dbReference>
<dbReference type="GO" id="GO:0003676">
    <property type="term" value="F:nucleic acid binding"/>
    <property type="evidence" value="ECO:0007669"/>
    <property type="project" value="InterPro"/>
</dbReference>
<dbReference type="GO" id="GO:0008408">
    <property type="term" value="F:3'-5' exonuclease activity"/>
    <property type="evidence" value="ECO:0007669"/>
    <property type="project" value="InterPro"/>
</dbReference>
<keyword evidence="9 13" id="KW-0227">DNA damage</keyword>
<evidence type="ECO:0000256" key="11">
    <source>
        <dbReference type="ARBA" id="ARBA00023204"/>
    </source>
</evidence>
<feature type="compositionally biased region" description="Gly residues" evidence="14">
    <location>
        <begin position="156"/>
        <end position="167"/>
    </location>
</feature>
<feature type="compositionally biased region" description="Basic residues" evidence="14">
    <location>
        <begin position="1613"/>
        <end position="1623"/>
    </location>
</feature>
<dbReference type="EMBL" id="FNMZ01000001">
    <property type="protein sequence ID" value="SDW09964.1"/>
    <property type="molecule type" value="Genomic_DNA"/>
</dbReference>
<dbReference type="GO" id="GO:0003887">
    <property type="term" value="F:DNA-directed DNA polymerase activity"/>
    <property type="evidence" value="ECO:0007669"/>
    <property type="project" value="UniProtKB-UniRule"/>
</dbReference>
<dbReference type="SMART" id="SM00481">
    <property type="entry name" value="POLIIIAc"/>
    <property type="match status" value="1"/>
</dbReference>
<name>A0A1H2QTJ4_9RHOB</name>
<evidence type="ECO:0000256" key="12">
    <source>
        <dbReference type="ARBA" id="ARBA00049244"/>
    </source>
</evidence>
<dbReference type="STRING" id="356660.SAMN05444336_101134"/>
<feature type="compositionally biased region" description="Gly residues" evidence="14">
    <location>
        <begin position="1978"/>
        <end position="1988"/>
    </location>
</feature>
<feature type="compositionally biased region" description="Low complexity" evidence="14">
    <location>
        <begin position="1767"/>
        <end position="1777"/>
    </location>
</feature>
<dbReference type="InterPro" id="IPR023073">
    <property type="entry name" value="DnaE2"/>
</dbReference>
<keyword evidence="8 13" id="KW-0235">DNA replication</keyword>
<sequence length="2006" mass="206559">MGFAELFATSNFTFLTGASHPEEYAREAAALGLTAIAIADRNSVAGVVRAHQALKELAREAAEGRAPAPGDPAPLRVSDNIGDADVAARAEALALARARRAGPLRDPRDDSAAERAARAAALRGAERGGATERSAAGEAATGEAAAGVDAVGGAGARGGGARGGGAGAPAAAACDETRAPRRHGATREERARPDLAHAPGNAAGVSTGGARAEAQGGSDGWGAPRSPEAPRRIGRDPRDGHGPEGRFGRARAGTLPAGAGADAAEDGGEAPAGRAPGASGDALAKPAQGAGPGRMNAAASSMAGTGAAGGLPSARALGREMRNDPAGERSAAQSDAQGPAQSLSQTDAEDAEGAGPVGAGMAGTPVEPAPDGPREARTGPPPGARSAGVAGGDDGAGAGDERRAERGCVSGSGRDGPAPSRDPDLTASAAGREAEAIREPAASSEDAPAPQAAPAATAIAAASPSPPPHEAQSGSVDRPALRPPHSDGPTRPAPPVFAPVAPQSLPRLIPAALLALEDGQELVALPVDRAGWSRLTRLLTVGKRRAGKGECRLTEADVIAHAEGLILLWRAPDPLPAPAASGAEGWLAEAAGSRRPAAPPRRRPTRGASAGGAARSDGPASGAGARPNAPRGLAPEPPLAPTGDSASASAPAGDSAPAPAPAAALPPRRKAGDAAGPSAPGPHAPPSQGGAGAPSKTLARWTRRLPGQVFCLAAPAYDGRDAARLDALAATAEAAGAPLVASAAPLMHRAARRRLADVLACIREGTTIDRLGRLAQPNAERRLRAEAELRRIFGPHAHAVDRAAEIAGRCRFALTELAYEYPDEVSRGENPQSRLERLTEEGLALRYPDGPPPRVRAQADHELALIGRLNYAPYFLTVRDLVAFAESRGILCQGRGSAANSIVCYALRVTSIGPEIASMVFERFVSEARDEPPDIDVDFEHERREEVIQHIYERYGRHRAGLCATVIHYRARRAIREVGRAMGLSADAIGALASQVWGWSADAIRDERIREVGLDPGDPRLALTLDLVAELIGFPRHLSQHVGGFIITKGRLDELVPIENAAMEDRTTIEWDKDDIDALGILKVDVLSLGMLTCVRKAFELIERHGGPRWDLATLPPEDPEVYDMLCEADSVGVFQVESRAQMNFLPRMRPRCFYDLVIEVAIVRPGPIQGDMVHPYLRRRRGEEVVTFPSDELGEVLGKTLGVPLFQEQAMQIAIIGAGFSPEEADRLRRALATFRKSGTIGDFRARFLAGMAANGYEAGFAERCFSQIEGFGEYGFPESHAASFALLVYASAWLKRRHPAAFACALLNAQPMGFYAPAQIVRDARGHGVEVRPVCVNASYWDNVLEPAPGSTSGFALRLGFRQIKAMKEEDAAWLSAARGNGYRSAEDVWRRAGLGPAAIAVLAEADAFAGLGLGRRDALWQAKAISGEAPLPLFEGLLEGEGIEEPPTLLPAMTEAEEVVEDYVALRLTLRAHPLALLRSRLSPGFEGLALAGGADAGGVEPPAPAGPAGRGARIAGGAPGAGGAQGGSVRDGPRRAGSGGGPEAPGEKGAATSGPRRIASPGQGDAESPAGADREGEEQRGDRLALPSSSAQAHGSRSAQEEDGAPSPARRHLAARRRPLPNAPREGAEGPALAQGGDAWRGRAETGRPPAPGAGVSGGTDSSDRVAPPSPPAGAPEAGEAGAPGREPSPSRRPSRGEPRAEGAVPARLRDMSGGGRTAASADPSAEIAGACMRGPDEQSGAPPSGRAAGGLRRDPSAGPDLAVAGDGRAPRVGRPPVPGRAVSAGLRDAPGGGRGRAQEREDAARGARPELSGAGASDHGGGAGASGSTEPASARLAATPPARPDWPRPPACLPADFLHLPPERARVAVCGLVIVRQRPGSAGGVVFATLEDETGVVNVVIWQRVYEAFRREIIAGRLMRVLGRVQRDGKVVHVVAERIEDLSAMLDDLGRGARTMPDPAGPTDEARRPLPEGRGGVGGGGAGARHPRHQARKLFPSRDFH</sequence>
<feature type="compositionally biased region" description="Polar residues" evidence="14">
    <location>
        <begin position="331"/>
        <end position="346"/>
    </location>
</feature>
<dbReference type="GO" id="GO:0005737">
    <property type="term" value="C:cytoplasm"/>
    <property type="evidence" value="ECO:0007669"/>
    <property type="project" value="UniProtKB-SubCell"/>
</dbReference>